<name>R4U2M4_9MOLU</name>
<dbReference type="GO" id="GO:0006310">
    <property type="term" value="P:DNA recombination"/>
    <property type="evidence" value="ECO:0007669"/>
    <property type="project" value="UniProtKB-KW"/>
</dbReference>
<evidence type="ECO:0000313" key="12">
    <source>
        <dbReference type="EMBL" id="AGM25260.1"/>
    </source>
</evidence>
<evidence type="ECO:0000313" key="9">
    <source>
        <dbReference type="EMBL" id="AGM24657.1"/>
    </source>
</evidence>
<dbReference type="OrthoDB" id="390279at2"/>
<dbReference type="InterPro" id="IPR012337">
    <property type="entry name" value="RNaseH-like_sf"/>
</dbReference>
<keyword evidence="2" id="KW-0479">Metal-binding</keyword>
<dbReference type="eggNOG" id="COG2801">
    <property type="taxonomic scope" value="Bacteria"/>
</dbReference>
<keyword evidence="4" id="KW-0378">Hydrolase</keyword>
<keyword evidence="6" id="KW-0229">DNA integration</keyword>
<dbReference type="GO" id="GO:0004519">
    <property type="term" value="F:endonuclease activity"/>
    <property type="evidence" value="ECO:0007669"/>
    <property type="project" value="UniProtKB-KW"/>
</dbReference>
<dbReference type="GO" id="GO:0015074">
    <property type="term" value="P:DNA integration"/>
    <property type="evidence" value="ECO:0007669"/>
    <property type="project" value="UniProtKB-KW"/>
</dbReference>
<dbReference type="KEGG" id="scr:SCHRY_v1c00700"/>
<dbReference type="EMBL" id="CP005077">
    <property type="protein sequence ID" value="AGM24657.1"/>
    <property type="molecule type" value="Genomic_DNA"/>
</dbReference>
<evidence type="ECO:0000313" key="13">
    <source>
        <dbReference type="Proteomes" id="UP000013964"/>
    </source>
</evidence>
<keyword evidence="1" id="KW-0540">Nuclease</keyword>
<evidence type="ECO:0000256" key="3">
    <source>
        <dbReference type="ARBA" id="ARBA00022759"/>
    </source>
</evidence>
<dbReference type="KEGG" id="scr:SCHRY_v1c06840"/>
<evidence type="ECO:0000259" key="8">
    <source>
        <dbReference type="PROSITE" id="PS50994"/>
    </source>
</evidence>
<evidence type="ECO:0000256" key="4">
    <source>
        <dbReference type="ARBA" id="ARBA00022801"/>
    </source>
</evidence>
<accession>R4U2M4</accession>
<dbReference type="KEGG" id="scr:SCHRY_v1c03740"/>
<evidence type="ECO:0000256" key="6">
    <source>
        <dbReference type="ARBA" id="ARBA00022908"/>
    </source>
</evidence>
<gene>
    <name evidence="9" type="ORF">SCHRY_v1c00700</name>
    <name evidence="10" type="ORF">SCHRY_v1c01160</name>
    <name evidence="11" type="ORF">SCHRY_v1c03740</name>
    <name evidence="12" type="ORF">SCHRY_v1c06840</name>
</gene>
<dbReference type="PANTHER" id="PTHR42648">
    <property type="entry name" value="TRANSPOSASE, PUTATIVE-RELATED"/>
    <property type="match status" value="1"/>
</dbReference>
<dbReference type="AlphaFoldDB" id="R4U2M4"/>
<keyword evidence="5" id="KW-0460">Magnesium</keyword>
<keyword evidence="7" id="KW-0233">DNA recombination</keyword>
<dbReference type="GO" id="GO:0003676">
    <property type="term" value="F:nucleic acid binding"/>
    <property type="evidence" value="ECO:0007669"/>
    <property type="project" value="InterPro"/>
</dbReference>
<keyword evidence="3" id="KW-0255">Endonuclease</keyword>
<dbReference type="Pfam" id="PF13683">
    <property type="entry name" value="rve_3"/>
    <property type="match status" value="1"/>
</dbReference>
<dbReference type="RefSeq" id="WP_016338484.1">
    <property type="nucleotide sequence ID" value="NC_021280.1"/>
</dbReference>
<evidence type="ECO:0000313" key="11">
    <source>
        <dbReference type="EMBL" id="AGM24957.1"/>
    </source>
</evidence>
<dbReference type="EMBL" id="CP005077">
    <property type="protein sequence ID" value="AGM24703.1"/>
    <property type="molecule type" value="Genomic_DNA"/>
</dbReference>
<evidence type="ECO:0000256" key="1">
    <source>
        <dbReference type="ARBA" id="ARBA00022722"/>
    </source>
</evidence>
<dbReference type="PATRIC" id="fig|1276227.3.peg.116"/>
<organism evidence="10 13">
    <name type="scientific">Spiroplasma chrysopicola DF-1</name>
    <dbReference type="NCBI Taxonomy" id="1276227"/>
    <lineage>
        <taxon>Bacteria</taxon>
        <taxon>Bacillati</taxon>
        <taxon>Mycoplasmatota</taxon>
        <taxon>Mollicutes</taxon>
        <taxon>Entomoplasmatales</taxon>
        <taxon>Spiroplasmataceae</taxon>
        <taxon>Spiroplasma</taxon>
    </lineage>
</organism>
<proteinExistence type="predicted"/>
<sequence length="355" mass="43337">MITSIITENELYKLHRGFKKWYGRVEPTKETNYIYHHLSNYFNLCHKYYLKSHSLNQLIKLFYKGKQTFYTWSNKIKEFLLNSYDFEWFKKTSTRPKTIHYHYSKIYKRKIAKMIKTYREKYGTGIYEFYNLTLANYFTYQNMPIKHNIKTLIKWDKTFNNYSKRKNIKKIYQRYEMPELGHVQHDVKILTKNMTGYKKDLYIFDYIDEKSRYAVAYVSAHKTQDIAAKLFEKAYFEFKNIGINIKRIRTDNGTEYVYNHRSNYAHRKSEFTKAVNKKGVAHQTTPVRSPQSNGKIERFHRNWNKFFEYLPRYLKEIDDIEKQIKIFLNYYNNIRRHKSINLLTPAEAVLKFLKD</sequence>
<feature type="domain" description="Integrase catalytic" evidence="8">
    <location>
        <begin position="174"/>
        <end position="353"/>
    </location>
</feature>
<evidence type="ECO:0000256" key="5">
    <source>
        <dbReference type="ARBA" id="ARBA00022842"/>
    </source>
</evidence>
<evidence type="ECO:0000256" key="7">
    <source>
        <dbReference type="ARBA" id="ARBA00023172"/>
    </source>
</evidence>
<dbReference type="InterPro" id="IPR039537">
    <property type="entry name" value="Retrotran_Ty1/copia-like"/>
</dbReference>
<dbReference type="EMBL" id="CP005077">
    <property type="protein sequence ID" value="AGM25260.1"/>
    <property type="molecule type" value="Genomic_DNA"/>
</dbReference>
<dbReference type="PANTHER" id="PTHR42648:SF11">
    <property type="entry name" value="TRANSPOSON TY4-P GAG-POL POLYPROTEIN"/>
    <property type="match status" value="1"/>
</dbReference>
<dbReference type="PROSITE" id="PS50994">
    <property type="entry name" value="INTEGRASE"/>
    <property type="match status" value="1"/>
</dbReference>
<dbReference type="InterPro" id="IPR036397">
    <property type="entry name" value="RNaseH_sf"/>
</dbReference>
<dbReference type="EMBL" id="CP005077">
    <property type="protein sequence ID" value="AGM24957.1"/>
    <property type="molecule type" value="Genomic_DNA"/>
</dbReference>
<dbReference type="HOGENOM" id="CLU_780554_0_0_14"/>
<dbReference type="SUPFAM" id="SSF53098">
    <property type="entry name" value="Ribonuclease H-like"/>
    <property type="match status" value="1"/>
</dbReference>
<protein>
    <submittedName>
        <fullName evidence="10">Putative transposase</fullName>
    </submittedName>
</protein>
<reference evidence="10 13" key="1">
    <citation type="journal article" date="2013" name="Genome Biol. Evol.">
        <title>Complete genomes of two dipteran-associated spiroplasmas provided insights into the origin, dynamics, and impacts of viral invasion in spiroplasma.</title>
        <authorList>
            <person name="Ku C."/>
            <person name="Lo W.S."/>
            <person name="Chen L.L."/>
            <person name="Kuo C.H."/>
        </authorList>
    </citation>
    <scope>NUCLEOTIDE SEQUENCE [LARGE SCALE GENOMIC DNA]</scope>
    <source>
        <strain evidence="10 13">DF-1</strain>
    </source>
</reference>
<keyword evidence="13" id="KW-1185">Reference proteome</keyword>
<dbReference type="InterPro" id="IPR001584">
    <property type="entry name" value="Integrase_cat-core"/>
</dbReference>
<dbReference type="GO" id="GO:0046872">
    <property type="term" value="F:metal ion binding"/>
    <property type="evidence" value="ECO:0007669"/>
    <property type="project" value="UniProtKB-KW"/>
</dbReference>
<dbReference type="Gene3D" id="3.30.420.10">
    <property type="entry name" value="Ribonuclease H-like superfamily/Ribonuclease H"/>
    <property type="match status" value="1"/>
</dbReference>
<evidence type="ECO:0000313" key="10">
    <source>
        <dbReference type="EMBL" id="AGM24703.1"/>
    </source>
</evidence>
<dbReference type="GO" id="GO:0016787">
    <property type="term" value="F:hydrolase activity"/>
    <property type="evidence" value="ECO:0007669"/>
    <property type="project" value="UniProtKB-KW"/>
</dbReference>
<evidence type="ECO:0000256" key="2">
    <source>
        <dbReference type="ARBA" id="ARBA00022723"/>
    </source>
</evidence>
<dbReference type="KEGG" id="scr:SCHRY_v1c01160"/>
<dbReference type="Proteomes" id="UP000013964">
    <property type="component" value="Chromosome"/>
</dbReference>